<dbReference type="EC" id="2.7.1.33" evidence="6 16"/>
<dbReference type="RefSeq" id="WP_221259120.1">
    <property type="nucleotide sequence ID" value="NZ_AP024749.1"/>
</dbReference>
<organism evidence="17 18">
    <name type="scientific">Flavobacterium okayamense</name>
    <dbReference type="NCBI Taxonomy" id="2830782"/>
    <lineage>
        <taxon>Bacteria</taxon>
        <taxon>Pseudomonadati</taxon>
        <taxon>Bacteroidota</taxon>
        <taxon>Flavobacteriia</taxon>
        <taxon>Flavobacteriales</taxon>
        <taxon>Flavobacteriaceae</taxon>
        <taxon>Flavobacterium</taxon>
    </lineage>
</organism>
<feature type="binding site" evidence="16">
    <location>
        <begin position="94"/>
        <end position="97"/>
    </location>
    <ligand>
        <name>substrate</name>
    </ligand>
</feature>
<keyword evidence="9 16" id="KW-0547">Nucleotide-binding</keyword>
<sequence>MLLVIDIGNTKIKTAVFEQDKLLDKRSFDKSEALKIIEKIFRNFSKIKYSISSSVGKDNFELLDLLKSRTNYINIDHTSKFPFLNKYSTPKTLGVDRMVLMSGAALLYPRKNILVIDCGTCVTYDFLSIKGEYFGGAISPGLQMRYKALHTFTEKLPLLKNELPSDLIGNSTNESIYSGVVNGLMFEIEGFISQYSLKFQDLTIILTGGDTDFLAKSLKSTIFAHSNFLLESLNALFHYHKNIKC</sequence>
<comment type="cofactor">
    <cofactor evidence="16">
        <name>NH4(+)</name>
        <dbReference type="ChEBI" id="CHEBI:28938"/>
    </cofactor>
    <cofactor evidence="16">
        <name>K(+)</name>
        <dbReference type="ChEBI" id="CHEBI:29103"/>
    </cofactor>
    <text evidence="16">A monovalent cation. Ammonium or potassium.</text>
</comment>
<evidence type="ECO:0000256" key="7">
    <source>
        <dbReference type="ARBA" id="ARBA00022490"/>
    </source>
</evidence>
<feature type="binding site" evidence="16">
    <location>
        <position position="172"/>
    </location>
    <ligand>
        <name>substrate</name>
    </ligand>
</feature>
<evidence type="ECO:0000256" key="8">
    <source>
        <dbReference type="ARBA" id="ARBA00022679"/>
    </source>
</evidence>
<gene>
    <name evidence="16 17" type="primary">coaX</name>
    <name evidence="17" type="ORF">KK2020170_03710</name>
</gene>
<dbReference type="PANTHER" id="PTHR34265:SF1">
    <property type="entry name" value="TYPE III PANTOTHENATE KINASE"/>
    <property type="match status" value="1"/>
</dbReference>
<keyword evidence="12 16" id="KW-0630">Potassium</keyword>
<evidence type="ECO:0000256" key="5">
    <source>
        <dbReference type="ARBA" id="ARBA00011738"/>
    </source>
</evidence>
<dbReference type="NCBIfam" id="TIGR00671">
    <property type="entry name" value="baf"/>
    <property type="match status" value="1"/>
</dbReference>
<protein>
    <recommendedName>
        <fullName evidence="15 16">Type III pantothenate kinase</fullName>
        <ecNumber evidence="6 16">2.7.1.33</ecNumber>
    </recommendedName>
    <alternativeName>
        <fullName evidence="16">PanK-III</fullName>
    </alternativeName>
    <alternativeName>
        <fullName evidence="16">Pantothenic acid kinase</fullName>
    </alternativeName>
</protein>
<dbReference type="NCBIfam" id="NF009853">
    <property type="entry name" value="PRK13320.1-5"/>
    <property type="match status" value="1"/>
</dbReference>
<feature type="binding site" evidence="16">
    <location>
        <position position="87"/>
    </location>
    <ligand>
        <name>substrate</name>
    </ligand>
</feature>
<comment type="cofactor">
    <cofactor evidence="2">
        <name>K(+)</name>
        <dbReference type="ChEBI" id="CHEBI:29103"/>
    </cofactor>
</comment>
<evidence type="ECO:0000313" key="18">
    <source>
        <dbReference type="Proteomes" id="UP000825258"/>
    </source>
</evidence>
<keyword evidence="11 16" id="KW-0067">ATP-binding</keyword>
<evidence type="ECO:0000256" key="1">
    <source>
        <dbReference type="ARBA" id="ARBA00001206"/>
    </source>
</evidence>
<evidence type="ECO:0000256" key="14">
    <source>
        <dbReference type="ARBA" id="ARBA00038036"/>
    </source>
</evidence>
<evidence type="ECO:0000256" key="11">
    <source>
        <dbReference type="ARBA" id="ARBA00022840"/>
    </source>
</evidence>
<dbReference type="SUPFAM" id="SSF53067">
    <property type="entry name" value="Actin-like ATPase domain"/>
    <property type="match status" value="2"/>
</dbReference>
<dbReference type="HAMAP" id="MF_01274">
    <property type="entry name" value="Pantothen_kinase_3"/>
    <property type="match status" value="1"/>
</dbReference>
<name>A0ABN6HZ43_9FLAO</name>
<dbReference type="EMBL" id="AP024749">
    <property type="protein sequence ID" value="BCY27503.1"/>
    <property type="molecule type" value="Genomic_DNA"/>
</dbReference>
<evidence type="ECO:0000256" key="6">
    <source>
        <dbReference type="ARBA" id="ARBA00012102"/>
    </source>
</evidence>
<comment type="function">
    <text evidence="16">Catalyzes the phosphorylation of pantothenate (Pan), the first step in CoA biosynthesis.</text>
</comment>
<dbReference type="PANTHER" id="PTHR34265">
    <property type="entry name" value="TYPE III PANTOTHENATE KINASE"/>
    <property type="match status" value="1"/>
</dbReference>
<keyword evidence="13 16" id="KW-0173">Coenzyme A biosynthesis</keyword>
<evidence type="ECO:0000256" key="2">
    <source>
        <dbReference type="ARBA" id="ARBA00001958"/>
    </source>
</evidence>
<feature type="active site" description="Proton acceptor" evidence="16">
    <location>
        <position position="96"/>
    </location>
</feature>
<feature type="binding site" evidence="16">
    <location>
        <position position="120"/>
    </location>
    <ligand>
        <name>ATP</name>
        <dbReference type="ChEBI" id="CHEBI:30616"/>
    </ligand>
</feature>
<dbReference type="GO" id="GO:0016301">
    <property type="term" value="F:kinase activity"/>
    <property type="evidence" value="ECO:0007669"/>
    <property type="project" value="UniProtKB-KW"/>
</dbReference>
<accession>A0ABN6HZ43</accession>
<comment type="subunit">
    <text evidence="5 16">Homodimer.</text>
</comment>
<evidence type="ECO:0000256" key="4">
    <source>
        <dbReference type="ARBA" id="ARBA00005225"/>
    </source>
</evidence>
<feature type="binding site" evidence="16">
    <location>
        <begin position="6"/>
        <end position="13"/>
    </location>
    <ligand>
        <name>ATP</name>
        <dbReference type="ChEBI" id="CHEBI:30616"/>
    </ligand>
</feature>
<evidence type="ECO:0000256" key="15">
    <source>
        <dbReference type="ARBA" id="ARBA00040883"/>
    </source>
</evidence>
<dbReference type="Gene3D" id="3.30.420.40">
    <property type="match status" value="2"/>
</dbReference>
<comment type="subcellular location">
    <subcellularLocation>
        <location evidence="3 16">Cytoplasm</location>
    </subcellularLocation>
</comment>
<evidence type="ECO:0000256" key="12">
    <source>
        <dbReference type="ARBA" id="ARBA00022958"/>
    </source>
</evidence>
<reference evidence="17 18" key="1">
    <citation type="submission" date="2021-06" db="EMBL/GenBank/DDBJ databases">
        <title>Whole genome sequences of Flavobacterium sp. KK2020170 and assembly.</title>
        <authorList>
            <person name="Kitahara K."/>
            <person name="Miyoshi S."/>
            <person name="Uesaka K."/>
        </authorList>
    </citation>
    <scope>NUCLEOTIDE SEQUENCE [LARGE SCALE GENOMIC DNA]</scope>
    <source>
        <strain evidence="17 18">KK2020170</strain>
    </source>
</reference>
<proteinExistence type="inferred from homology"/>
<dbReference type="Pfam" id="PF03309">
    <property type="entry name" value="Pan_kinase"/>
    <property type="match status" value="1"/>
</dbReference>
<comment type="similarity">
    <text evidence="14 16">Belongs to the type III pantothenate kinase family.</text>
</comment>
<keyword evidence="16" id="KW-0479">Metal-binding</keyword>
<evidence type="ECO:0000256" key="13">
    <source>
        <dbReference type="ARBA" id="ARBA00022993"/>
    </source>
</evidence>
<evidence type="ECO:0000256" key="16">
    <source>
        <dbReference type="HAMAP-Rule" id="MF_01274"/>
    </source>
</evidence>
<comment type="pathway">
    <text evidence="4 16">Cofactor biosynthesis; coenzyme A biosynthesis; CoA from (R)-pantothenate: step 1/5.</text>
</comment>
<evidence type="ECO:0000313" key="17">
    <source>
        <dbReference type="EMBL" id="BCY27503.1"/>
    </source>
</evidence>
<keyword evidence="18" id="KW-1185">Reference proteome</keyword>
<evidence type="ECO:0000256" key="9">
    <source>
        <dbReference type="ARBA" id="ARBA00022741"/>
    </source>
</evidence>
<dbReference type="CDD" id="cd24015">
    <property type="entry name" value="ASKHA_NBD_PanK-III"/>
    <property type="match status" value="1"/>
</dbReference>
<evidence type="ECO:0000256" key="3">
    <source>
        <dbReference type="ARBA" id="ARBA00004496"/>
    </source>
</evidence>
<dbReference type="InterPro" id="IPR004619">
    <property type="entry name" value="Type_III_PanK"/>
</dbReference>
<keyword evidence="10 16" id="KW-0418">Kinase</keyword>
<dbReference type="Proteomes" id="UP000825258">
    <property type="component" value="Chromosome"/>
</dbReference>
<dbReference type="InterPro" id="IPR043129">
    <property type="entry name" value="ATPase_NBD"/>
</dbReference>
<evidence type="ECO:0000256" key="10">
    <source>
        <dbReference type="ARBA" id="ARBA00022777"/>
    </source>
</evidence>
<keyword evidence="8 16" id="KW-0808">Transferase</keyword>
<feature type="binding site" evidence="16">
    <location>
        <position position="117"/>
    </location>
    <ligand>
        <name>K(+)</name>
        <dbReference type="ChEBI" id="CHEBI:29103"/>
    </ligand>
</feature>
<keyword evidence="7 16" id="KW-0963">Cytoplasm</keyword>
<comment type="catalytic activity">
    <reaction evidence="1 16">
        <text>(R)-pantothenate + ATP = (R)-4'-phosphopantothenate + ADP + H(+)</text>
        <dbReference type="Rhea" id="RHEA:16373"/>
        <dbReference type="ChEBI" id="CHEBI:10986"/>
        <dbReference type="ChEBI" id="CHEBI:15378"/>
        <dbReference type="ChEBI" id="CHEBI:29032"/>
        <dbReference type="ChEBI" id="CHEBI:30616"/>
        <dbReference type="ChEBI" id="CHEBI:456216"/>
        <dbReference type="EC" id="2.7.1.33"/>
    </reaction>
</comment>